<feature type="binding site" evidence="4">
    <location>
        <begin position="122"/>
        <end position="130"/>
    </location>
    <ligand>
        <name>ATP</name>
        <dbReference type="ChEBI" id="CHEBI:30616"/>
    </ligand>
</feature>
<evidence type="ECO:0000256" key="5">
    <source>
        <dbReference type="RuleBase" id="RU361279"/>
    </source>
</evidence>
<name>A0A934SD17_9RHOB</name>
<dbReference type="GO" id="GO:0005524">
    <property type="term" value="F:ATP binding"/>
    <property type="evidence" value="ECO:0007669"/>
    <property type="project" value="UniProtKB-KW"/>
</dbReference>
<sequence length="181" mass="19381">MSAAEKKALRAEAMAARQQGGDQQALTALLIEALRPYRGKVLAGYWPMRGEADPLPAIKAHDGPICLPVVLAKATPLIFREWDGGALHPGAYGTSQPAESARVLVPDVLIVPLAGFDRAGNRLGYGGGFYDRTLQLLRESGQVHAIGLAFAAQELPLIPAEPFDQPLDRIVTDRGVLEISH</sequence>
<dbReference type="PANTHER" id="PTHR23407">
    <property type="entry name" value="ATPASE INHIBITOR/5-FORMYLTETRAHYDROFOLATE CYCLO-LIGASE"/>
    <property type="match status" value="1"/>
</dbReference>
<gene>
    <name evidence="6" type="ORF">JJJ17_04050</name>
</gene>
<keyword evidence="5" id="KW-0479">Metal-binding</keyword>
<reference evidence="6" key="1">
    <citation type="submission" date="2021-01" db="EMBL/GenBank/DDBJ databases">
        <title>Paracoccus amoyensis sp. nov., isolated from the surface seawater along the coast of Xiamen Island, China.</title>
        <authorList>
            <person name="Lyu L."/>
        </authorList>
    </citation>
    <scope>NUCLEOTIDE SEQUENCE</scope>
    <source>
        <strain evidence="6">MJ17</strain>
    </source>
</reference>
<dbReference type="SUPFAM" id="SSF100950">
    <property type="entry name" value="NagB/RpiA/CoA transferase-like"/>
    <property type="match status" value="1"/>
</dbReference>
<keyword evidence="2 4" id="KW-0547">Nucleotide-binding</keyword>
<evidence type="ECO:0000256" key="1">
    <source>
        <dbReference type="ARBA" id="ARBA00010638"/>
    </source>
</evidence>
<comment type="cofactor">
    <cofactor evidence="5">
        <name>Mg(2+)</name>
        <dbReference type="ChEBI" id="CHEBI:18420"/>
    </cofactor>
</comment>
<dbReference type="GO" id="GO:0046872">
    <property type="term" value="F:metal ion binding"/>
    <property type="evidence" value="ECO:0007669"/>
    <property type="project" value="UniProtKB-KW"/>
</dbReference>
<dbReference type="InterPro" id="IPR024185">
    <property type="entry name" value="FTHF_cligase-like_sf"/>
</dbReference>
<dbReference type="PANTHER" id="PTHR23407:SF1">
    <property type="entry name" value="5-FORMYLTETRAHYDROFOLATE CYCLO-LIGASE"/>
    <property type="match status" value="1"/>
</dbReference>
<dbReference type="InterPro" id="IPR037171">
    <property type="entry name" value="NagB/RpiA_transferase-like"/>
</dbReference>
<dbReference type="EC" id="6.3.3.2" evidence="5"/>
<organism evidence="6 7">
    <name type="scientific">Paracoccus caeni</name>
    <dbReference type="NCBI Taxonomy" id="657651"/>
    <lineage>
        <taxon>Bacteria</taxon>
        <taxon>Pseudomonadati</taxon>
        <taxon>Pseudomonadota</taxon>
        <taxon>Alphaproteobacteria</taxon>
        <taxon>Rhodobacterales</taxon>
        <taxon>Paracoccaceae</taxon>
        <taxon>Paracoccus</taxon>
    </lineage>
</organism>
<evidence type="ECO:0000256" key="2">
    <source>
        <dbReference type="ARBA" id="ARBA00022741"/>
    </source>
</evidence>
<protein>
    <recommendedName>
        <fullName evidence="5">5-formyltetrahydrofolate cyclo-ligase</fullName>
        <ecNumber evidence="5">6.3.3.2</ecNumber>
    </recommendedName>
</protein>
<keyword evidence="5" id="KW-0460">Magnesium</keyword>
<dbReference type="EMBL" id="JAEPRQ010000001">
    <property type="protein sequence ID" value="MBK4215094.1"/>
    <property type="molecule type" value="Genomic_DNA"/>
</dbReference>
<keyword evidence="3 4" id="KW-0067">ATP-binding</keyword>
<accession>A0A934SD17</accession>
<dbReference type="NCBIfam" id="TIGR02727">
    <property type="entry name" value="MTHFS_bact"/>
    <property type="match status" value="1"/>
</dbReference>
<evidence type="ECO:0000256" key="4">
    <source>
        <dbReference type="PIRSR" id="PIRSR006806-1"/>
    </source>
</evidence>
<dbReference type="PIRSF" id="PIRSF006806">
    <property type="entry name" value="FTHF_cligase"/>
    <property type="match status" value="1"/>
</dbReference>
<evidence type="ECO:0000313" key="7">
    <source>
        <dbReference type="Proteomes" id="UP000640485"/>
    </source>
</evidence>
<proteinExistence type="inferred from homology"/>
<dbReference type="GO" id="GO:0030272">
    <property type="term" value="F:5-formyltetrahydrofolate cyclo-ligase activity"/>
    <property type="evidence" value="ECO:0007669"/>
    <property type="project" value="UniProtKB-EC"/>
</dbReference>
<evidence type="ECO:0000256" key="3">
    <source>
        <dbReference type="ARBA" id="ARBA00022840"/>
    </source>
</evidence>
<dbReference type="RefSeq" id="WP_200683961.1">
    <property type="nucleotide sequence ID" value="NZ_JAEPRQ010000001.1"/>
</dbReference>
<dbReference type="Gene3D" id="3.40.50.10420">
    <property type="entry name" value="NagB/RpiA/CoA transferase-like"/>
    <property type="match status" value="1"/>
</dbReference>
<dbReference type="Proteomes" id="UP000640485">
    <property type="component" value="Unassembled WGS sequence"/>
</dbReference>
<comment type="similarity">
    <text evidence="1 5">Belongs to the 5-formyltetrahydrofolate cyclo-ligase family.</text>
</comment>
<dbReference type="InterPro" id="IPR002698">
    <property type="entry name" value="FTHF_cligase"/>
</dbReference>
<dbReference type="Pfam" id="PF01812">
    <property type="entry name" value="5-FTHF_cyc-lig"/>
    <property type="match status" value="1"/>
</dbReference>
<feature type="binding site" evidence="4">
    <location>
        <begin position="6"/>
        <end position="10"/>
    </location>
    <ligand>
        <name>ATP</name>
        <dbReference type="ChEBI" id="CHEBI:30616"/>
    </ligand>
</feature>
<keyword evidence="7" id="KW-1185">Reference proteome</keyword>
<dbReference type="GO" id="GO:0035999">
    <property type="term" value="P:tetrahydrofolate interconversion"/>
    <property type="evidence" value="ECO:0007669"/>
    <property type="project" value="TreeGrafter"/>
</dbReference>
<comment type="catalytic activity">
    <reaction evidence="5">
        <text>(6S)-5-formyl-5,6,7,8-tetrahydrofolate + ATP = (6R)-5,10-methenyltetrahydrofolate + ADP + phosphate</text>
        <dbReference type="Rhea" id="RHEA:10488"/>
        <dbReference type="ChEBI" id="CHEBI:30616"/>
        <dbReference type="ChEBI" id="CHEBI:43474"/>
        <dbReference type="ChEBI" id="CHEBI:57455"/>
        <dbReference type="ChEBI" id="CHEBI:57457"/>
        <dbReference type="ChEBI" id="CHEBI:456216"/>
        <dbReference type="EC" id="6.3.3.2"/>
    </reaction>
</comment>
<keyword evidence="6" id="KW-0436">Ligase</keyword>
<evidence type="ECO:0000313" key="6">
    <source>
        <dbReference type="EMBL" id="MBK4215094.1"/>
    </source>
</evidence>
<dbReference type="AlphaFoldDB" id="A0A934SD17"/>
<comment type="caution">
    <text evidence="6">The sequence shown here is derived from an EMBL/GenBank/DDBJ whole genome shotgun (WGS) entry which is preliminary data.</text>
</comment>
<feature type="binding site" evidence="4">
    <location>
        <position position="51"/>
    </location>
    <ligand>
        <name>substrate</name>
    </ligand>
</feature>
<dbReference type="GO" id="GO:0009396">
    <property type="term" value="P:folic acid-containing compound biosynthetic process"/>
    <property type="evidence" value="ECO:0007669"/>
    <property type="project" value="TreeGrafter"/>
</dbReference>